<dbReference type="EMBL" id="BK014928">
    <property type="protein sequence ID" value="DAD83130.1"/>
    <property type="molecule type" value="Genomic_DNA"/>
</dbReference>
<sequence>MQLLTRFKTVVFYGNILRIPTEVQYIAADAKGTVWGFEHKPFISTARPDTFTAARDGRRILLGAAVKWSTKEAANTAWKQSLHECVADERWMIEAAAVLKTAVNLMTDNKPAFAGACLQAVADRIALAAQKNPYWGIASLSQVYREFLQHGAPMLEKDSYAELRLRTRVFSGHTG</sequence>
<reference evidence="1" key="1">
    <citation type="journal article" date="2021" name="Proc. Natl. Acad. Sci. U.S.A.">
        <title>A Catalog of Tens of Thousands of Viruses from Human Metagenomes Reveals Hidden Associations with Chronic Diseases.</title>
        <authorList>
            <person name="Tisza M.J."/>
            <person name="Buck C.B."/>
        </authorList>
    </citation>
    <scope>NUCLEOTIDE SEQUENCE</scope>
    <source>
        <strain evidence="1">Ctlpi2</strain>
    </source>
</reference>
<proteinExistence type="predicted"/>
<name>A0A8S5MLS0_9CAUD</name>
<accession>A0A8S5MLS0</accession>
<protein>
    <submittedName>
        <fullName evidence="1">Uncharacterized protein</fullName>
    </submittedName>
</protein>
<evidence type="ECO:0000313" key="1">
    <source>
        <dbReference type="EMBL" id="DAD83130.1"/>
    </source>
</evidence>
<organism evidence="1">
    <name type="scientific">Podoviridae sp. ctlpi2</name>
    <dbReference type="NCBI Taxonomy" id="2826574"/>
    <lineage>
        <taxon>Viruses</taxon>
        <taxon>Duplodnaviria</taxon>
        <taxon>Heunggongvirae</taxon>
        <taxon>Uroviricota</taxon>
        <taxon>Caudoviricetes</taxon>
    </lineage>
</organism>